<feature type="region of interest" description="Disordered" evidence="1">
    <location>
        <begin position="194"/>
        <end position="218"/>
    </location>
</feature>
<feature type="domain" description="Agenet-like" evidence="2">
    <location>
        <begin position="7"/>
        <end position="69"/>
    </location>
</feature>
<sequence>MCYALNETVEICKKAERFAGAYYRATVAAAIGYRRYLVRYETRYSLKTDTDTVYLMEAVDPDEMRPLPPQFSYENRKLNDRVDAFIDGAWRVGRVTRFVDPNFYVRLDHDARRLEQHCPFYKVRLHLEWRNEQWFYCHDDGLQIQNQNQDGNPDPPQADQSQHKNQGGNPEHEQIQDRTDEMFRCAVGLPDYITGSLDELRDPSGSDGEEGKKQQPID</sequence>
<organism evidence="3 4">
    <name type="scientific">Linum trigynum</name>
    <dbReference type="NCBI Taxonomy" id="586398"/>
    <lineage>
        <taxon>Eukaryota</taxon>
        <taxon>Viridiplantae</taxon>
        <taxon>Streptophyta</taxon>
        <taxon>Embryophyta</taxon>
        <taxon>Tracheophyta</taxon>
        <taxon>Spermatophyta</taxon>
        <taxon>Magnoliopsida</taxon>
        <taxon>eudicotyledons</taxon>
        <taxon>Gunneridae</taxon>
        <taxon>Pentapetalae</taxon>
        <taxon>rosids</taxon>
        <taxon>fabids</taxon>
        <taxon>Malpighiales</taxon>
        <taxon>Linaceae</taxon>
        <taxon>Linum</taxon>
    </lineage>
</organism>
<keyword evidence="4" id="KW-1185">Reference proteome</keyword>
<protein>
    <recommendedName>
        <fullName evidence="2">Agenet-like domain-containing protein</fullName>
    </recommendedName>
</protein>
<dbReference type="EMBL" id="OZ034818">
    <property type="protein sequence ID" value="CAL1388306.1"/>
    <property type="molecule type" value="Genomic_DNA"/>
</dbReference>
<dbReference type="AlphaFoldDB" id="A0AAV2EQQ9"/>
<gene>
    <name evidence="3" type="ORF">LTRI10_LOCUS29240</name>
</gene>
<evidence type="ECO:0000313" key="4">
    <source>
        <dbReference type="Proteomes" id="UP001497516"/>
    </source>
</evidence>
<dbReference type="Proteomes" id="UP001497516">
    <property type="component" value="Chromosome 5"/>
</dbReference>
<feature type="compositionally biased region" description="Polar residues" evidence="1">
    <location>
        <begin position="158"/>
        <end position="168"/>
    </location>
</feature>
<reference evidence="3 4" key="1">
    <citation type="submission" date="2024-04" db="EMBL/GenBank/DDBJ databases">
        <authorList>
            <person name="Fracassetti M."/>
        </authorList>
    </citation>
    <scope>NUCLEOTIDE SEQUENCE [LARGE SCALE GENOMIC DNA]</scope>
</reference>
<dbReference type="PANTHER" id="PTHR31917">
    <property type="entry name" value="AGENET DOMAIN-CONTAINING PROTEIN-RELATED"/>
    <property type="match status" value="1"/>
</dbReference>
<feature type="region of interest" description="Disordered" evidence="1">
    <location>
        <begin position="145"/>
        <end position="180"/>
    </location>
</feature>
<evidence type="ECO:0000313" key="3">
    <source>
        <dbReference type="EMBL" id="CAL1388306.1"/>
    </source>
</evidence>
<name>A0AAV2EQQ9_9ROSI</name>
<accession>A0AAV2EQQ9</accession>
<evidence type="ECO:0000256" key="1">
    <source>
        <dbReference type="SAM" id="MobiDB-lite"/>
    </source>
</evidence>
<dbReference type="PANTHER" id="PTHR31917:SF65">
    <property type="entry name" value="BINDING PROTEIN, PUTATIVE-RELATED"/>
    <property type="match status" value="1"/>
</dbReference>
<proteinExistence type="predicted"/>
<feature type="compositionally biased region" description="Basic and acidic residues" evidence="1">
    <location>
        <begin position="170"/>
        <end position="180"/>
    </location>
</feature>
<dbReference type="InterPro" id="IPR008395">
    <property type="entry name" value="Agenet-like_dom"/>
</dbReference>
<feature type="compositionally biased region" description="Basic and acidic residues" evidence="1">
    <location>
        <begin position="198"/>
        <end position="218"/>
    </location>
</feature>
<dbReference type="Pfam" id="PF05641">
    <property type="entry name" value="Agenet"/>
    <property type="match status" value="1"/>
</dbReference>
<evidence type="ECO:0000259" key="2">
    <source>
        <dbReference type="Pfam" id="PF05641"/>
    </source>
</evidence>